<evidence type="ECO:0000256" key="1">
    <source>
        <dbReference type="ARBA" id="ARBA00022729"/>
    </source>
</evidence>
<dbReference type="InterPro" id="IPR050733">
    <property type="entry name" value="Vitellogenin/Apolipophorin"/>
</dbReference>
<evidence type="ECO:0000259" key="4">
    <source>
        <dbReference type="PROSITE" id="PS51211"/>
    </source>
</evidence>
<dbReference type="SMART" id="SM01169">
    <property type="entry name" value="DUF1943"/>
    <property type="match status" value="1"/>
</dbReference>
<dbReference type="PANTHER" id="PTHR23345:SF33">
    <property type="entry name" value="CROSSVEINLESS D"/>
    <property type="match status" value="1"/>
</dbReference>
<evidence type="ECO:0000256" key="2">
    <source>
        <dbReference type="PROSITE-ProRule" id="PRU00557"/>
    </source>
</evidence>
<reference evidence="5" key="1">
    <citation type="submission" date="2020-11" db="EMBL/GenBank/DDBJ databases">
        <authorList>
            <person name="Tran Van P."/>
        </authorList>
    </citation>
    <scope>NUCLEOTIDE SEQUENCE</scope>
</reference>
<dbReference type="Gene3D" id="2.30.230.10">
    <property type="entry name" value="Lipovitellin, beta-sheet shell regions, chain A"/>
    <property type="match status" value="1"/>
</dbReference>
<dbReference type="GO" id="GO:0005319">
    <property type="term" value="F:lipid transporter activity"/>
    <property type="evidence" value="ECO:0007669"/>
    <property type="project" value="InterPro"/>
</dbReference>
<evidence type="ECO:0000256" key="3">
    <source>
        <dbReference type="SAM" id="SignalP"/>
    </source>
</evidence>
<name>A0A7R9HVW6_9NEOP</name>
<dbReference type="PANTHER" id="PTHR23345">
    <property type="entry name" value="VITELLOGENIN-RELATED"/>
    <property type="match status" value="1"/>
</dbReference>
<dbReference type="InterPro" id="IPR015255">
    <property type="entry name" value="Vitellinogen_open_b-sht"/>
</dbReference>
<accession>A0A7R9HVW6</accession>
<dbReference type="SUPFAM" id="SSF48431">
    <property type="entry name" value="Lipovitellin-phosvitin complex, superhelical domain"/>
    <property type="match status" value="1"/>
</dbReference>
<proteinExistence type="predicted"/>
<dbReference type="Gene3D" id="1.25.10.20">
    <property type="entry name" value="Vitellinogen, superhelical"/>
    <property type="match status" value="1"/>
</dbReference>
<dbReference type="Pfam" id="PF01347">
    <property type="entry name" value="Vitellogenin_N"/>
    <property type="match status" value="1"/>
</dbReference>
<feature type="domain" description="Vitellogenin" evidence="4">
    <location>
        <begin position="29"/>
        <end position="670"/>
    </location>
</feature>
<feature type="chain" id="PRO_5030924207" description="Vitellogenin domain-containing protein" evidence="3">
    <location>
        <begin position="24"/>
        <end position="1362"/>
    </location>
</feature>
<dbReference type="PROSITE" id="PS51211">
    <property type="entry name" value="VITELLOGENIN"/>
    <property type="match status" value="1"/>
</dbReference>
<dbReference type="SUPFAM" id="SSF56968">
    <property type="entry name" value="Lipovitellin-phosvitin complex, beta-sheet shell regions"/>
    <property type="match status" value="2"/>
</dbReference>
<gene>
    <name evidence="5" type="ORF">TBIB3V08_LOCUS146</name>
</gene>
<evidence type="ECO:0000313" key="5">
    <source>
        <dbReference type="EMBL" id="CAD7437537.1"/>
    </source>
</evidence>
<comment type="caution">
    <text evidence="2">Lacks conserved residue(s) required for the propagation of feature annotation.</text>
</comment>
<sequence length="1362" mass="152232">MGTHVTVICLPTIVLSILVSCAGDESGLFPAGHSLVYEYNTTVWLGTSLGKVSSQWGLSGRLTVQGQAGDALLQLSDVTVTLYNGDGSTESGNVSKIILPTQAKQLLQPFILHYKNKQILEALSVKDSEPIWAVNFKRGLASLLQLDITALERTAFITQEKSVYGTCAVEYGVKSQGDFVTIRKFVDQDTCTQFPRRSLNKRSTLICPTEWQDQVTSSSERTYTVRSQNGSAIIKHITSSGGTYVQPFQSRGEAHVLLVNQSLTLESDDINASPLEVSENVTRVSLTFTLPESDKTQGRAPANQNRLISAVGRALTELSDSVDHSNEGLDISKLHGNLVSTVVDLLSLAELSSLEVLFDRLIVGTSYHQETVRNLFLDILPQVGTEACALFIKDLILEKKVANATVVHFLTTLPFHIQHLSEELLLSLEELVNLSEGAEGEVKNALVLGFASLIYKTCQQTCRPDTLDRYIRRYLDWFTDSSSYADQLLYLDGLSNIELGRVFEYLEPIIRGNVTVRSSQPHHIRYRAIWATASRASYHREQVYHLYWPLLANTSEHLEVRVAALSMLVISQPSPGLFLNLFWFMQREVNPHLYYHYYTTLQSLVDSKYPCYTTLGELVKRLARFVRPPSEPQWSSGNYILDYSDETHGFGSLAHVSMVGDERSGLPNVFHLTLSSHTMERSITQLSLFVRIEGVLDAVKHQLFKVQEEESSISEILMVLQQLNITSVEQRPIHLEVAVKLDGRVIFTQYFNQSAFDNLLTVLSNLELLQSGLHLNGQRSVVELHDEDVFPTEVGTLVILRSSTVTFTSLRGNLTQGLDPPHLVYKRHLDFATSLTTLNQLSTYNPLLNLWQGVERSHALHGYLLLNNEQVLDMIHLIFKLTSHQPTGRQAGIVSHLRTQVFVRGLEADKKLTRLCPNCESHVEWSGGDDSQQAGRDEEGSILKLIYPHFPGRRVGNHSGKTTLSRLVQDSNLNLIISRVLPLSRPLLGLFHLTDYLLLAPPSGVSGYSAHLVSTQSHPAQLELSLLLMTEDVPSSDLLELLPSKKLTLKLLLVHKVANSSSVLRSWDINTVYTTSRGFTEHDLKVKVTRLLGQTVSHRLCLEADAWFPEWDPERPTTHLVKGQMNVAWGAVDDSRCPRDSSGLRVTVRAELSDEQSVLGDNKSYRACRVDSSGKEGLLLTEACSWVAREMATMRKYIANFRWVVNLTEQLPEVLLSAGDYLVSLLEVLYPGVTPDSSDYGVMVTAEFPMSRPEVKLTVNKRRTTVSARQPWLLNTLYSPGLALATRYRIINWCIMNSSNLRTFDEAFLELTTPPCYTLASADNSKQPTFAVFVRKVAEKDALITKVIPDVVRLEMKLGGML</sequence>
<dbReference type="EMBL" id="OD564278">
    <property type="protein sequence ID" value="CAD7437537.1"/>
    <property type="molecule type" value="Genomic_DNA"/>
</dbReference>
<dbReference type="InterPro" id="IPR011030">
    <property type="entry name" value="Lipovitellin_superhlx_dom"/>
</dbReference>
<dbReference type="InterPro" id="IPR015819">
    <property type="entry name" value="Lipid_transp_b-sht_shell"/>
</dbReference>
<organism evidence="5">
    <name type="scientific">Timema bartmani</name>
    <dbReference type="NCBI Taxonomy" id="61472"/>
    <lineage>
        <taxon>Eukaryota</taxon>
        <taxon>Metazoa</taxon>
        <taxon>Ecdysozoa</taxon>
        <taxon>Arthropoda</taxon>
        <taxon>Hexapoda</taxon>
        <taxon>Insecta</taxon>
        <taxon>Pterygota</taxon>
        <taxon>Neoptera</taxon>
        <taxon>Polyneoptera</taxon>
        <taxon>Phasmatodea</taxon>
        <taxon>Timematodea</taxon>
        <taxon>Timematoidea</taxon>
        <taxon>Timematidae</taxon>
        <taxon>Timema</taxon>
    </lineage>
</organism>
<feature type="signal peptide" evidence="3">
    <location>
        <begin position="1"/>
        <end position="23"/>
    </location>
</feature>
<protein>
    <recommendedName>
        <fullName evidence="4">Vitellogenin domain-containing protein</fullName>
    </recommendedName>
</protein>
<dbReference type="Pfam" id="PF09172">
    <property type="entry name" value="Vit_open_b-sht"/>
    <property type="match status" value="1"/>
</dbReference>
<dbReference type="SMART" id="SM00638">
    <property type="entry name" value="LPD_N"/>
    <property type="match status" value="1"/>
</dbReference>
<keyword evidence="1 3" id="KW-0732">Signal</keyword>
<dbReference type="InterPro" id="IPR015816">
    <property type="entry name" value="Vitellinogen_b-sht_N"/>
</dbReference>
<dbReference type="InterPro" id="IPR001747">
    <property type="entry name" value="Vitellogenin_N"/>
</dbReference>